<dbReference type="EMBL" id="JACAZF010000007">
    <property type="protein sequence ID" value="KAF7299471.1"/>
    <property type="molecule type" value="Genomic_DNA"/>
</dbReference>
<dbReference type="GeneID" id="59348133"/>
<evidence type="ECO:0000313" key="2">
    <source>
        <dbReference type="Proteomes" id="UP000636479"/>
    </source>
</evidence>
<dbReference type="Proteomes" id="UP000636479">
    <property type="component" value="Unassembled WGS sequence"/>
</dbReference>
<accession>A0A8H6SIW9</accession>
<dbReference type="RefSeq" id="XP_037218859.1">
    <property type="nucleotide sequence ID" value="XM_037365617.1"/>
</dbReference>
<sequence length="499" mass="55693">MDVFYNLLAESATPGFGKQATSLLAEAETTLIRMETELKALSAACDFQRSRVAALKYIVAPIRILPEDLLIEIFKRVVSGSQQRLDFGFDINIRGIPACRFKEVLCLSSVCNYWRRVLLATPHLWVMPMILNASNASSAYAETTAVMLQRSFPHPVDILLHLRKPQHAMSRKLIAVVVSSALRWSSIKANFDIIPFLQNAPKGTLPHLSHVELDLQNAPAVQGNQSSSLFVDAPQLSLVSIDINGISRLQLPWSQLRQLELIDEHHPLLVLEAIAQCTSATRLKLGCNAWRADHATSSGNVVSLPHLRELELDIGGGLTMTPIFALFAFPCLKSLEIKMDGISPLSLSTAFPSFLQRSPNLEKLEISDCDLDAGELSAILLNIPSLVSLELYGCTSCVDNSFFQRLTYHEAAPNPAAPCLRRINFEYVGDDFDEQPILDMIRSRWWTDEELQARAVPPKVARWESITIWGDLEDNRDFMEEFQDEIEEISAEGLALDIQ</sequence>
<dbReference type="SUPFAM" id="SSF52047">
    <property type="entry name" value="RNI-like"/>
    <property type="match status" value="1"/>
</dbReference>
<name>A0A8H6SIW9_9AGAR</name>
<evidence type="ECO:0008006" key="3">
    <source>
        <dbReference type="Google" id="ProtNLM"/>
    </source>
</evidence>
<dbReference type="InterPro" id="IPR032675">
    <property type="entry name" value="LRR_dom_sf"/>
</dbReference>
<comment type="caution">
    <text evidence="1">The sequence shown here is derived from an EMBL/GenBank/DDBJ whole genome shotgun (WGS) entry which is preliminary data.</text>
</comment>
<reference evidence="1" key="1">
    <citation type="submission" date="2020-05" db="EMBL/GenBank/DDBJ databases">
        <title>Mycena genomes resolve the evolution of fungal bioluminescence.</title>
        <authorList>
            <person name="Tsai I.J."/>
        </authorList>
    </citation>
    <scope>NUCLEOTIDE SEQUENCE</scope>
    <source>
        <strain evidence="1">171206Taipei</strain>
    </source>
</reference>
<protein>
    <recommendedName>
        <fullName evidence="3">F-box domain-containing protein</fullName>
    </recommendedName>
</protein>
<dbReference type="PANTHER" id="PTHR38926:SF5">
    <property type="entry name" value="F-BOX AND LEUCINE-RICH REPEAT PROTEIN 6"/>
    <property type="match status" value="1"/>
</dbReference>
<dbReference type="PANTHER" id="PTHR38926">
    <property type="entry name" value="F-BOX DOMAIN CONTAINING PROTEIN, EXPRESSED"/>
    <property type="match status" value="1"/>
</dbReference>
<dbReference type="OrthoDB" id="3005190at2759"/>
<dbReference type="Gene3D" id="1.20.1280.50">
    <property type="match status" value="1"/>
</dbReference>
<dbReference type="Gene3D" id="3.80.10.10">
    <property type="entry name" value="Ribonuclease Inhibitor"/>
    <property type="match status" value="1"/>
</dbReference>
<dbReference type="AlphaFoldDB" id="A0A8H6SIW9"/>
<gene>
    <name evidence="1" type="ORF">MIND_00897100</name>
</gene>
<proteinExistence type="predicted"/>
<organism evidence="1 2">
    <name type="scientific">Mycena indigotica</name>
    <dbReference type="NCBI Taxonomy" id="2126181"/>
    <lineage>
        <taxon>Eukaryota</taxon>
        <taxon>Fungi</taxon>
        <taxon>Dikarya</taxon>
        <taxon>Basidiomycota</taxon>
        <taxon>Agaricomycotina</taxon>
        <taxon>Agaricomycetes</taxon>
        <taxon>Agaricomycetidae</taxon>
        <taxon>Agaricales</taxon>
        <taxon>Marasmiineae</taxon>
        <taxon>Mycenaceae</taxon>
        <taxon>Mycena</taxon>
    </lineage>
</organism>
<evidence type="ECO:0000313" key="1">
    <source>
        <dbReference type="EMBL" id="KAF7299471.1"/>
    </source>
</evidence>
<keyword evidence="2" id="KW-1185">Reference proteome</keyword>